<dbReference type="InterPro" id="IPR018499">
    <property type="entry name" value="Tetraspanin/Peripherin"/>
</dbReference>
<keyword evidence="3 6" id="KW-0812">Transmembrane</keyword>
<proteinExistence type="inferred from homology"/>
<dbReference type="Pfam" id="PF00335">
    <property type="entry name" value="Tetraspanin"/>
    <property type="match status" value="1"/>
</dbReference>
<evidence type="ECO:0000313" key="7">
    <source>
        <dbReference type="EMBL" id="KAK6166571.1"/>
    </source>
</evidence>
<dbReference type="InterPro" id="IPR000301">
    <property type="entry name" value="Tetraspanin_animals"/>
</dbReference>
<dbReference type="EMBL" id="JAZGQO010000021">
    <property type="protein sequence ID" value="KAK6166571.1"/>
    <property type="molecule type" value="Genomic_DNA"/>
</dbReference>
<comment type="caution">
    <text evidence="7">The sequence shown here is derived from an EMBL/GenBank/DDBJ whole genome shotgun (WGS) entry which is preliminary data.</text>
</comment>
<comment type="subcellular location">
    <subcellularLocation>
        <location evidence="1 6">Membrane</location>
        <topology evidence="1 6">Multi-pass membrane protein</topology>
    </subcellularLocation>
</comment>
<dbReference type="Gene3D" id="1.10.1450.10">
    <property type="entry name" value="Tetraspanin"/>
    <property type="match status" value="1"/>
</dbReference>
<dbReference type="SUPFAM" id="SSF48652">
    <property type="entry name" value="Tetraspanin"/>
    <property type="match status" value="1"/>
</dbReference>
<keyword evidence="5 6" id="KW-0472">Membrane</keyword>
<evidence type="ECO:0000313" key="8">
    <source>
        <dbReference type="Proteomes" id="UP001347796"/>
    </source>
</evidence>
<dbReference type="PIRSF" id="PIRSF002419">
    <property type="entry name" value="Tetraspanin"/>
    <property type="match status" value="1"/>
</dbReference>
<feature type="transmembrane region" description="Helical" evidence="6">
    <location>
        <begin position="12"/>
        <end position="34"/>
    </location>
</feature>
<evidence type="ECO:0000256" key="5">
    <source>
        <dbReference type="ARBA" id="ARBA00023136"/>
    </source>
</evidence>
<evidence type="ECO:0000256" key="1">
    <source>
        <dbReference type="ARBA" id="ARBA00004141"/>
    </source>
</evidence>
<keyword evidence="8" id="KW-1185">Reference proteome</keyword>
<reference evidence="7 8" key="1">
    <citation type="submission" date="2024-01" db="EMBL/GenBank/DDBJ databases">
        <title>The genome of the rayed Mediterranean limpet Patella caerulea (Linnaeus, 1758).</title>
        <authorList>
            <person name="Anh-Thu Weber A."/>
            <person name="Halstead-Nussloch G."/>
        </authorList>
    </citation>
    <scope>NUCLEOTIDE SEQUENCE [LARGE SCALE GENOMIC DNA]</scope>
    <source>
        <strain evidence="7">AATW-2023a</strain>
        <tissue evidence="7">Whole specimen</tissue>
    </source>
</reference>
<sequence length="284" mass="30823">MCSCFASIGRLLISILSGVFALVGAVIFSLGIIMKVDPTLLDSSLQSAQGSLQQAASLASFPVPSTDINISDLVGSLTIVLIVLGLFFLIVGILGIIGAYCKVRIVLIVYVIVLILLLLSQLLLIIIVFEYRELFDSTLKEHIKEVVKNDYTGINGTSAGNMALNLLMISQGCCGIDNYTDFSAENAPNWQFRSYKDKDGRQRDLVTPMACCKNTSQTPDCAILHDATDGNKNNYNKGCYDAIWRIVKDNEAISIGVVVGICALQLLLIIFGIIMIHQQGKLPV</sequence>
<gene>
    <name evidence="7" type="ORF">SNE40_023228</name>
</gene>
<keyword evidence="4 6" id="KW-1133">Transmembrane helix</keyword>
<feature type="transmembrane region" description="Helical" evidence="6">
    <location>
        <begin position="252"/>
        <end position="276"/>
    </location>
</feature>
<feature type="transmembrane region" description="Helical" evidence="6">
    <location>
        <begin position="73"/>
        <end position="100"/>
    </location>
</feature>
<evidence type="ECO:0000256" key="4">
    <source>
        <dbReference type="ARBA" id="ARBA00022989"/>
    </source>
</evidence>
<protein>
    <recommendedName>
        <fullName evidence="6">Tetraspanin</fullName>
    </recommendedName>
</protein>
<accession>A0AAN8GBV8</accession>
<dbReference type="Proteomes" id="UP001347796">
    <property type="component" value="Unassembled WGS sequence"/>
</dbReference>
<evidence type="ECO:0000256" key="3">
    <source>
        <dbReference type="ARBA" id="ARBA00022692"/>
    </source>
</evidence>
<feature type="transmembrane region" description="Helical" evidence="6">
    <location>
        <begin position="107"/>
        <end position="129"/>
    </location>
</feature>
<comment type="similarity">
    <text evidence="2 6">Belongs to the tetraspanin (TM4SF) family.</text>
</comment>
<dbReference type="PANTHER" id="PTHR19282">
    <property type="entry name" value="TETRASPANIN"/>
    <property type="match status" value="1"/>
</dbReference>
<dbReference type="InterPro" id="IPR008952">
    <property type="entry name" value="Tetraspanin_EC2_sf"/>
</dbReference>
<evidence type="ECO:0000256" key="6">
    <source>
        <dbReference type="RuleBase" id="RU361218"/>
    </source>
</evidence>
<dbReference type="AlphaFoldDB" id="A0AAN8GBV8"/>
<evidence type="ECO:0000256" key="2">
    <source>
        <dbReference type="ARBA" id="ARBA00006840"/>
    </source>
</evidence>
<dbReference type="GO" id="GO:0016020">
    <property type="term" value="C:membrane"/>
    <property type="evidence" value="ECO:0007669"/>
    <property type="project" value="UniProtKB-SubCell"/>
</dbReference>
<organism evidence="7 8">
    <name type="scientific">Patella caerulea</name>
    <name type="common">Rayed Mediterranean limpet</name>
    <dbReference type="NCBI Taxonomy" id="87958"/>
    <lineage>
        <taxon>Eukaryota</taxon>
        <taxon>Metazoa</taxon>
        <taxon>Spiralia</taxon>
        <taxon>Lophotrochozoa</taxon>
        <taxon>Mollusca</taxon>
        <taxon>Gastropoda</taxon>
        <taxon>Patellogastropoda</taxon>
        <taxon>Patelloidea</taxon>
        <taxon>Patellidae</taxon>
        <taxon>Patella</taxon>
    </lineage>
</organism>
<name>A0AAN8GBV8_PATCE</name>